<gene>
    <name evidence="2" type="ORF">SFRA_004990</name>
</gene>
<dbReference type="Proteomes" id="UP000028058">
    <property type="component" value="Unassembled WGS sequence"/>
</dbReference>
<name>A0A3R7HKY5_9ACTN</name>
<comment type="caution">
    <text evidence="2">The sequence shown here is derived from an EMBL/GenBank/DDBJ whole genome shotgun (WGS) entry which is preliminary data.</text>
</comment>
<evidence type="ECO:0000256" key="1">
    <source>
        <dbReference type="SAM" id="MobiDB-lite"/>
    </source>
</evidence>
<dbReference type="InterPro" id="IPR024983">
    <property type="entry name" value="CHAT_dom"/>
</dbReference>
<reference evidence="2 3" key="1">
    <citation type="journal article" date="2014" name="Genome Announc.">
        <title>Draft Genome Sequence of Streptomyces fradiae ATCC 19609, a Strain Highly Sensitive to Antibiotics.</title>
        <authorList>
            <person name="Bekker O.B."/>
            <person name="Klimina K.M."/>
            <person name="Vatlin A.A."/>
            <person name="Zakharevich N.V."/>
            <person name="Kasianov A.S."/>
            <person name="Danilenko V.N."/>
        </authorList>
    </citation>
    <scope>NUCLEOTIDE SEQUENCE [LARGE SCALE GENOMIC DNA]</scope>
    <source>
        <strain evidence="2 3">ATCC 19609</strain>
    </source>
</reference>
<feature type="compositionally biased region" description="Gly residues" evidence="1">
    <location>
        <begin position="31"/>
        <end position="45"/>
    </location>
</feature>
<proteinExistence type="predicted"/>
<organism evidence="2 3">
    <name type="scientific">Streptomyces xinghaiensis</name>
    <dbReference type="NCBI Taxonomy" id="1038928"/>
    <lineage>
        <taxon>Bacteria</taxon>
        <taxon>Bacillati</taxon>
        <taxon>Actinomycetota</taxon>
        <taxon>Actinomycetes</taxon>
        <taxon>Kitasatosporales</taxon>
        <taxon>Streptomycetaceae</taxon>
        <taxon>Streptomyces</taxon>
    </lineage>
</organism>
<sequence length="482" mass="51718">MQGGYGSGDGDRKDRGHREPRVLPADRTDSAGGGSMVSSGDGRGGNAAERRMELARAWERTLAEVRRLPGFRDFLAPPGLDVLTAAASAGPVAVLTVSRWRCFALVVRPEGVEAVAYPGLTLTAVVQRANDYLKTLQQVEHAKDEADRALCAFAENPGPSVIRRRKAAVRALLDAHDARERTLRSLLAWLWDEIAEPVLSALGEASGSPAEDDTKSPWTRLWWCPTGPLTFLPLHAAGHHDAPAVRGADTVLDRVISSYTPTLRALERARARTPAAAKVRAAPGDGEGRMLVVALPDSPGQVSLESAAHDRDLLAELFPDERHTLLQGPDATRAAVLRELRRSPWAHFSCHGTQNLVAPSTGGFLLHDGVLSVEDIGAGSYPGSFAFLSACKTATGGTGLPDEVITLAAALHYTGYRHVIATLWSVRDDDAATFSSDVYRRLCHGGTFDPDRSAHAVHEATRNLRSATDDLSAWTPFTHTGP</sequence>
<dbReference type="AlphaFoldDB" id="A0A3R7HKY5"/>
<accession>A0A3R7HKY5</accession>
<dbReference type="Pfam" id="PF12770">
    <property type="entry name" value="CHAT"/>
    <property type="match status" value="1"/>
</dbReference>
<protein>
    <submittedName>
        <fullName evidence="2">CHAT domain-containing protein</fullName>
    </submittedName>
</protein>
<feature type="compositionally biased region" description="Basic and acidic residues" evidence="1">
    <location>
        <begin position="9"/>
        <end position="29"/>
    </location>
</feature>
<keyword evidence="3" id="KW-1185">Reference proteome</keyword>
<dbReference type="EMBL" id="JNAD02000002">
    <property type="protein sequence ID" value="RKM97908.1"/>
    <property type="molecule type" value="Genomic_DNA"/>
</dbReference>
<evidence type="ECO:0000313" key="2">
    <source>
        <dbReference type="EMBL" id="RKM97908.1"/>
    </source>
</evidence>
<feature type="region of interest" description="Disordered" evidence="1">
    <location>
        <begin position="1"/>
        <end position="48"/>
    </location>
</feature>
<evidence type="ECO:0000313" key="3">
    <source>
        <dbReference type="Proteomes" id="UP000028058"/>
    </source>
</evidence>